<evidence type="ECO:0000256" key="1">
    <source>
        <dbReference type="SAM" id="MobiDB-lite"/>
    </source>
</evidence>
<accession>A0A9D2H6W4</accession>
<evidence type="ECO:0000313" key="3">
    <source>
        <dbReference type="Proteomes" id="UP000824220"/>
    </source>
</evidence>
<gene>
    <name evidence="2" type="ORF">H9800_07080</name>
</gene>
<sequence length="94" mass="10836">MGRSRKRRPERRSPDDSLDRLISGWRRTESRGGSEWNVQPVGQGRSEKRYSCPGCSRPIEAGSAHLVTWRADGVLGDRADLEARRHWHSHCWNL</sequence>
<dbReference type="EMBL" id="DXAM01000098">
    <property type="protein sequence ID" value="HJA04611.1"/>
    <property type="molecule type" value="Genomic_DNA"/>
</dbReference>
<evidence type="ECO:0008006" key="4">
    <source>
        <dbReference type="Google" id="ProtNLM"/>
    </source>
</evidence>
<protein>
    <recommendedName>
        <fullName evidence="4">ATP/GTP-binding protein</fullName>
    </recommendedName>
</protein>
<feature type="region of interest" description="Disordered" evidence="1">
    <location>
        <begin position="1"/>
        <end position="50"/>
    </location>
</feature>
<proteinExistence type="predicted"/>
<dbReference type="Proteomes" id="UP000824220">
    <property type="component" value="Unassembled WGS sequence"/>
</dbReference>
<feature type="compositionally biased region" description="Basic residues" evidence="1">
    <location>
        <begin position="1"/>
        <end position="10"/>
    </location>
</feature>
<reference evidence="2" key="2">
    <citation type="submission" date="2021-04" db="EMBL/GenBank/DDBJ databases">
        <authorList>
            <person name="Gilroy R."/>
        </authorList>
    </citation>
    <scope>NUCLEOTIDE SEQUENCE</scope>
    <source>
        <strain evidence="2">ChiHjej8B7-3636</strain>
    </source>
</reference>
<name>A0A9D2H6W4_9MICO</name>
<organism evidence="2 3">
    <name type="scientific">Candidatus Microbacterium stercoravium</name>
    <dbReference type="NCBI Taxonomy" id="2838697"/>
    <lineage>
        <taxon>Bacteria</taxon>
        <taxon>Bacillati</taxon>
        <taxon>Actinomycetota</taxon>
        <taxon>Actinomycetes</taxon>
        <taxon>Micrococcales</taxon>
        <taxon>Microbacteriaceae</taxon>
        <taxon>Microbacterium</taxon>
    </lineage>
</organism>
<dbReference type="AlphaFoldDB" id="A0A9D2H6W4"/>
<comment type="caution">
    <text evidence="2">The sequence shown here is derived from an EMBL/GenBank/DDBJ whole genome shotgun (WGS) entry which is preliminary data.</text>
</comment>
<reference evidence="2" key="1">
    <citation type="journal article" date="2021" name="PeerJ">
        <title>Extensive microbial diversity within the chicken gut microbiome revealed by metagenomics and culture.</title>
        <authorList>
            <person name="Gilroy R."/>
            <person name="Ravi A."/>
            <person name="Getino M."/>
            <person name="Pursley I."/>
            <person name="Horton D.L."/>
            <person name="Alikhan N.F."/>
            <person name="Baker D."/>
            <person name="Gharbi K."/>
            <person name="Hall N."/>
            <person name="Watson M."/>
            <person name="Adriaenssens E.M."/>
            <person name="Foster-Nyarko E."/>
            <person name="Jarju S."/>
            <person name="Secka A."/>
            <person name="Antonio M."/>
            <person name="Oren A."/>
            <person name="Chaudhuri R.R."/>
            <person name="La Ragione R."/>
            <person name="Hildebrand F."/>
            <person name="Pallen M.J."/>
        </authorList>
    </citation>
    <scope>NUCLEOTIDE SEQUENCE</scope>
    <source>
        <strain evidence="2">ChiHjej8B7-3636</strain>
    </source>
</reference>
<evidence type="ECO:0000313" key="2">
    <source>
        <dbReference type="EMBL" id="HJA04611.1"/>
    </source>
</evidence>